<dbReference type="EMBL" id="VSRR010000176">
    <property type="protein sequence ID" value="MPC11677.1"/>
    <property type="molecule type" value="Genomic_DNA"/>
</dbReference>
<reference evidence="1 2" key="1">
    <citation type="submission" date="2019-05" db="EMBL/GenBank/DDBJ databases">
        <title>Another draft genome of Portunus trituberculatus and its Hox gene families provides insights of decapod evolution.</title>
        <authorList>
            <person name="Jeong J.-H."/>
            <person name="Song I."/>
            <person name="Kim S."/>
            <person name="Choi T."/>
            <person name="Kim D."/>
            <person name="Ryu S."/>
            <person name="Kim W."/>
        </authorList>
    </citation>
    <scope>NUCLEOTIDE SEQUENCE [LARGE SCALE GENOMIC DNA]</scope>
    <source>
        <tissue evidence="1">Muscle</tissue>
    </source>
</reference>
<gene>
    <name evidence="1" type="ORF">E2C01_004349</name>
</gene>
<protein>
    <submittedName>
        <fullName evidence="1">Uncharacterized protein</fullName>
    </submittedName>
</protein>
<evidence type="ECO:0000313" key="1">
    <source>
        <dbReference type="EMBL" id="MPC11677.1"/>
    </source>
</evidence>
<keyword evidence="2" id="KW-1185">Reference proteome</keyword>
<sequence length="163" mass="18209">MKKQKHSRIITAAKRRTGISGGVWESGKKGWRTYVPKVRASMAIMFTSSKKSDIHRNTKAATRPYATKPPIREIKPLSTHTSRERPTLPLYCRTPLALMKMPDPEMMPMRTMMLSARFSSRLMPTLSVQSWSSSSPLSLVLLGSSSNLLESSLELVGAFSLLL</sequence>
<organism evidence="1 2">
    <name type="scientific">Portunus trituberculatus</name>
    <name type="common">Swimming crab</name>
    <name type="synonym">Neptunus trituberculatus</name>
    <dbReference type="NCBI Taxonomy" id="210409"/>
    <lineage>
        <taxon>Eukaryota</taxon>
        <taxon>Metazoa</taxon>
        <taxon>Ecdysozoa</taxon>
        <taxon>Arthropoda</taxon>
        <taxon>Crustacea</taxon>
        <taxon>Multicrustacea</taxon>
        <taxon>Malacostraca</taxon>
        <taxon>Eumalacostraca</taxon>
        <taxon>Eucarida</taxon>
        <taxon>Decapoda</taxon>
        <taxon>Pleocyemata</taxon>
        <taxon>Brachyura</taxon>
        <taxon>Eubrachyura</taxon>
        <taxon>Portunoidea</taxon>
        <taxon>Portunidae</taxon>
        <taxon>Portuninae</taxon>
        <taxon>Portunus</taxon>
    </lineage>
</organism>
<name>A0A5B7CPN3_PORTR</name>
<evidence type="ECO:0000313" key="2">
    <source>
        <dbReference type="Proteomes" id="UP000324222"/>
    </source>
</evidence>
<proteinExistence type="predicted"/>
<dbReference type="Proteomes" id="UP000324222">
    <property type="component" value="Unassembled WGS sequence"/>
</dbReference>
<accession>A0A5B7CPN3</accession>
<comment type="caution">
    <text evidence="1">The sequence shown here is derived from an EMBL/GenBank/DDBJ whole genome shotgun (WGS) entry which is preliminary data.</text>
</comment>
<dbReference type="AlphaFoldDB" id="A0A5B7CPN3"/>